<feature type="domain" description="DUF1254" evidence="3">
    <location>
        <begin position="104"/>
        <end position="226"/>
    </location>
</feature>
<dbReference type="SUPFAM" id="SSF160935">
    <property type="entry name" value="VPA0735-like"/>
    <property type="match status" value="1"/>
</dbReference>
<evidence type="ECO:0008006" key="6">
    <source>
        <dbReference type="Google" id="ProtNLM"/>
    </source>
</evidence>
<evidence type="ECO:0000313" key="4">
    <source>
        <dbReference type="EMBL" id="RZT42127.1"/>
    </source>
</evidence>
<comment type="caution">
    <text evidence="4">The sequence shown here is derived from an EMBL/GenBank/DDBJ whole genome shotgun (WGS) entry which is preliminary data.</text>
</comment>
<keyword evidence="1" id="KW-0732">Signal</keyword>
<dbReference type="RefSeq" id="WP_130391201.1">
    <property type="nucleotide sequence ID" value="NZ_SGXM01000001.1"/>
</dbReference>
<dbReference type="Proteomes" id="UP000291078">
    <property type="component" value="Unassembled WGS sequence"/>
</dbReference>
<dbReference type="OrthoDB" id="272779at2"/>
<reference evidence="4 5" key="1">
    <citation type="journal article" date="2015" name="Stand. Genomic Sci.">
        <title>Genomic Encyclopedia of Bacterial and Archaeal Type Strains, Phase III: the genomes of soil and plant-associated and newly described type strains.</title>
        <authorList>
            <person name="Whitman W.B."/>
            <person name="Woyke T."/>
            <person name="Klenk H.P."/>
            <person name="Zhou Y."/>
            <person name="Lilburn T.G."/>
            <person name="Beck B.J."/>
            <person name="De Vos P."/>
            <person name="Vandamme P."/>
            <person name="Eisen J.A."/>
            <person name="Garrity G."/>
            <person name="Hugenholtz P."/>
            <person name="Kyrpides N.C."/>
        </authorList>
    </citation>
    <scope>NUCLEOTIDE SEQUENCE [LARGE SCALE GENOMIC DNA]</scope>
    <source>
        <strain evidence="4 5">ASC-9842</strain>
    </source>
</reference>
<dbReference type="InterPro" id="IPR010621">
    <property type="entry name" value="DUF1214"/>
</dbReference>
<proteinExistence type="predicted"/>
<evidence type="ECO:0000313" key="5">
    <source>
        <dbReference type="Proteomes" id="UP000291078"/>
    </source>
</evidence>
<sequence>MRSAAALVVLSCGVHGIATVHAQTRPPTSSAPLSIQTPDAVKTRIGELRYRDGFPDPATAKTVYDYLDFSRGVDSYLNGLPGVSLYALRKGFRDVGVKDGDVIMFSRLMDSNSLFLTANIDTVYFWTFIDLSKGPVVVEPPRDVLGVVDDMWFRWVTDIGIPGPDRGQGGKYLLVPPGYNGPMPEGGYFVAHSRTNTVTFLGRAFLENNDPKPAADRIRAELKMYPYGAGGYGSSIGSYLNGKAPLGELAKPASPRFVEGSGLAMNTIPPNDPTFYDMLDALVQEEPATALDPEIAGQFHAIGIRKGHPFKPDDRMRAILSDAVATGNAAGRVLSATARSEEGFRYYDQASQWTNQLFVGGYSFMAPPPNVTKEGVQQFPDDGARKLNARTAMFYVATGITPAMVMRLPNIGSQYIGTFTDARGQALDGSKTYRLTLPPNIPAGKFWSVTLYDNQTRSMLQTPQRFPRAGSQSYPTPAARANADGSTTLYMSPVKPSGVTAGNWIQTTPGKGWWAILRFYNPLPSFFDKSWRPGEIEEATSAASR</sequence>
<dbReference type="InterPro" id="IPR010679">
    <property type="entry name" value="DUF1254"/>
</dbReference>
<dbReference type="PANTHER" id="PTHR36509">
    <property type="entry name" value="BLL3101 PROTEIN"/>
    <property type="match status" value="1"/>
</dbReference>
<name>A0A4Q7S895_9BURK</name>
<dbReference type="Pfam" id="PF06742">
    <property type="entry name" value="DUF1214"/>
    <property type="match status" value="1"/>
</dbReference>
<organism evidence="4 5">
    <name type="scientific">Cupriavidus agavae</name>
    <dbReference type="NCBI Taxonomy" id="1001822"/>
    <lineage>
        <taxon>Bacteria</taxon>
        <taxon>Pseudomonadati</taxon>
        <taxon>Pseudomonadota</taxon>
        <taxon>Betaproteobacteria</taxon>
        <taxon>Burkholderiales</taxon>
        <taxon>Burkholderiaceae</taxon>
        <taxon>Cupriavidus</taxon>
    </lineage>
</organism>
<feature type="chain" id="PRO_5020785341" description="DUF1254 domain-containing protein" evidence="1">
    <location>
        <begin position="23"/>
        <end position="545"/>
    </location>
</feature>
<keyword evidence="5" id="KW-1185">Reference proteome</keyword>
<evidence type="ECO:0000256" key="1">
    <source>
        <dbReference type="SAM" id="SignalP"/>
    </source>
</evidence>
<dbReference type="Pfam" id="PF06863">
    <property type="entry name" value="DUF1254"/>
    <property type="match status" value="1"/>
</dbReference>
<protein>
    <recommendedName>
        <fullName evidence="6">DUF1254 domain-containing protein</fullName>
    </recommendedName>
</protein>
<evidence type="ECO:0000259" key="2">
    <source>
        <dbReference type="Pfam" id="PF06742"/>
    </source>
</evidence>
<feature type="domain" description="DUF1214" evidence="2">
    <location>
        <begin position="413"/>
        <end position="523"/>
    </location>
</feature>
<dbReference type="Gene3D" id="2.60.120.600">
    <property type="entry name" value="Domain of unknown function DUF1214, C-terminal domain"/>
    <property type="match status" value="1"/>
</dbReference>
<accession>A0A4Q7S895</accession>
<dbReference type="InterPro" id="IPR037049">
    <property type="entry name" value="DUF1214_C_sf"/>
</dbReference>
<dbReference type="AlphaFoldDB" id="A0A4Q7S895"/>
<gene>
    <name evidence="4" type="ORF">EV147_1148</name>
</gene>
<dbReference type="Gene3D" id="2.60.40.1610">
    <property type="entry name" value="Domain of unknown function DUF1254"/>
    <property type="match status" value="1"/>
</dbReference>
<dbReference type="EMBL" id="SGXM01000001">
    <property type="protein sequence ID" value="RZT42127.1"/>
    <property type="molecule type" value="Genomic_DNA"/>
</dbReference>
<evidence type="ECO:0000259" key="3">
    <source>
        <dbReference type="Pfam" id="PF06863"/>
    </source>
</evidence>
<dbReference type="Gene3D" id="1.10.3360.10">
    <property type="entry name" value="VPA0735-like domain"/>
    <property type="match status" value="1"/>
</dbReference>
<feature type="signal peptide" evidence="1">
    <location>
        <begin position="1"/>
        <end position="22"/>
    </location>
</feature>
<dbReference type="InterPro" id="IPR037050">
    <property type="entry name" value="DUF1254_sf"/>
</dbReference>
<dbReference type="PANTHER" id="PTHR36509:SF3">
    <property type="entry name" value="SIGNAL PEPTIDE PROTEIN"/>
    <property type="match status" value="1"/>
</dbReference>